<dbReference type="HAMAP" id="MF_00387">
    <property type="entry name" value="LpxA"/>
    <property type="match status" value="1"/>
</dbReference>
<comment type="similarity">
    <text evidence="8">Belongs to the transferase hexapeptide repeat family. LpxA subfamily.</text>
</comment>
<gene>
    <name evidence="8 10" type="primary">lpxA</name>
    <name evidence="10" type="ORF">GCM10025772_15230</name>
</gene>
<evidence type="ECO:0000256" key="6">
    <source>
        <dbReference type="ARBA" id="ARBA00023098"/>
    </source>
</evidence>
<dbReference type="Proteomes" id="UP001501600">
    <property type="component" value="Unassembled WGS sequence"/>
</dbReference>
<keyword evidence="5 8" id="KW-0677">Repeat</keyword>
<dbReference type="InterPro" id="IPR029098">
    <property type="entry name" value="Acetyltransf_C"/>
</dbReference>
<evidence type="ECO:0000313" key="11">
    <source>
        <dbReference type="Proteomes" id="UP001501600"/>
    </source>
</evidence>
<evidence type="ECO:0000256" key="8">
    <source>
        <dbReference type="HAMAP-Rule" id="MF_00387"/>
    </source>
</evidence>
<evidence type="ECO:0000256" key="3">
    <source>
        <dbReference type="ARBA" id="ARBA00022556"/>
    </source>
</evidence>
<protein>
    <recommendedName>
        <fullName evidence="8">Acyl-[acyl-carrier-protein]--UDP-N-acetylglucosamine O-acyltransferase</fullName>
        <shortName evidence="8">UDP-N-acetylglucosamine acyltransferase</shortName>
        <ecNumber evidence="8">2.3.1.129</ecNumber>
    </recommendedName>
</protein>
<evidence type="ECO:0000256" key="5">
    <source>
        <dbReference type="ARBA" id="ARBA00022737"/>
    </source>
</evidence>
<dbReference type="SUPFAM" id="SSF51161">
    <property type="entry name" value="Trimeric LpxA-like enzymes"/>
    <property type="match status" value="1"/>
</dbReference>
<keyword evidence="11" id="KW-1185">Reference proteome</keyword>
<proteinExistence type="inferred from homology"/>
<dbReference type="PANTHER" id="PTHR43480">
    <property type="entry name" value="ACYL-[ACYL-CARRIER-PROTEIN]--UDP-N-ACETYLGLUCOSAMINE O-ACYLTRANSFERASE"/>
    <property type="match status" value="1"/>
</dbReference>
<evidence type="ECO:0000313" key="10">
    <source>
        <dbReference type="EMBL" id="GAA5190478.1"/>
    </source>
</evidence>
<comment type="subcellular location">
    <subcellularLocation>
        <location evidence="8">Cytoplasm</location>
    </subcellularLocation>
</comment>
<dbReference type="Pfam" id="PF00132">
    <property type="entry name" value="Hexapep"/>
    <property type="match status" value="3"/>
</dbReference>
<keyword evidence="6 8" id="KW-0443">Lipid metabolism</keyword>
<dbReference type="InterPro" id="IPR037157">
    <property type="entry name" value="Acetyltransf_C_sf"/>
</dbReference>
<comment type="subunit">
    <text evidence="8">Homotrimer.</text>
</comment>
<evidence type="ECO:0000259" key="9">
    <source>
        <dbReference type="Pfam" id="PF13720"/>
    </source>
</evidence>
<keyword evidence="7 8" id="KW-0012">Acyltransferase</keyword>
<dbReference type="PROSITE" id="PS00101">
    <property type="entry name" value="HEXAPEP_TRANSFERASES"/>
    <property type="match status" value="2"/>
</dbReference>
<comment type="function">
    <text evidence="8">Involved in the biosynthesis of lipid A, a phosphorylated glycolipid that anchors the lipopolysaccharide to the outer membrane of the cell.</text>
</comment>
<keyword evidence="4 8" id="KW-0808">Transferase</keyword>
<dbReference type="Gene3D" id="1.20.1180.10">
    <property type="entry name" value="Udp N-acetylglucosamine O-acyltransferase, C-terminal domain"/>
    <property type="match status" value="1"/>
</dbReference>
<dbReference type="EC" id="2.3.1.129" evidence="8"/>
<dbReference type="NCBIfam" id="NF003657">
    <property type="entry name" value="PRK05289.1"/>
    <property type="match status" value="1"/>
</dbReference>
<sequence length="256" mass="27838">MIDANAVIHPDAKLGKNVTVGPFTYIGADVEIGDDTWIGSHVVVKGPCKIGKGNKLFQFCSIGEECQDKKYQGEPTRVEIGDNNVFRECCTVHRGTVQDQGLTKIGSDNLFMAYTHVAHDCVVGSHVILANNASIAGHVRVDDWAILGGMTGVHQFVHIGAHAFTAGYSLVLQDVPPFVMASGQSAVPRAINTEGLKRRQFDKESISAIRKAYKLLYRSGLTTAEALPQLRELAKEHPHVGEMAEFVENSSRGIVR</sequence>
<dbReference type="NCBIfam" id="TIGR01852">
    <property type="entry name" value="lipid_A_lpxA"/>
    <property type="match status" value="1"/>
</dbReference>
<evidence type="ECO:0000256" key="4">
    <source>
        <dbReference type="ARBA" id="ARBA00022679"/>
    </source>
</evidence>
<dbReference type="EMBL" id="BAABLF010000008">
    <property type="protein sequence ID" value="GAA5190478.1"/>
    <property type="molecule type" value="Genomic_DNA"/>
</dbReference>
<comment type="catalytic activity">
    <reaction evidence="8">
        <text>a (3R)-hydroxyacyl-[ACP] + UDP-N-acetyl-alpha-D-glucosamine = a UDP-3-O-[(3R)-3-hydroxyacyl]-N-acetyl-alpha-D-glucosamine + holo-[ACP]</text>
        <dbReference type="Rhea" id="RHEA:67812"/>
        <dbReference type="Rhea" id="RHEA-COMP:9685"/>
        <dbReference type="Rhea" id="RHEA-COMP:9945"/>
        <dbReference type="ChEBI" id="CHEBI:57705"/>
        <dbReference type="ChEBI" id="CHEBI:64479"/>
        <dbReference type="ChEBI" id="CHEBI:78827"/>
        <dbReference type="ChEBI" id="CHEBI:173225"/>
        <dbReference type="EC" id="2.3.1.129"/>
    </reaction>
</comment>
<dbReference type="Gene3D" id="2.160.10.10">
    <property type="entry name" value="Hexapeptide repeat proteins"/>
    <property type="match status" value="1"/>
</dbReference>
<dbReference type="Pfam" id="PF13720">
    <property type="entry name" value="Acetyltransf_11"/>
    <property type="match status" value="1"/>
</dbReference>
<dbReference type="InterPro" id="IPR001451">
    <property type="entry name" value="Hexapep"/>
</dbReference>
<reference evidence="11" key="1">
    <citation type="journal article" date="2019" name="Int. J. Syst. Evol. Microbiol.">
        <title>The Global Catalogue of Microorganisms (GCM) 10K type strain sequencing project: providing services to taxonomists for standard genome sequencing and annotation.</title>
        <authorList>
            <consortium name="The Broad Institute Genomics Platform"/>
            <consortium name="The Broad Institute Genome Sequencing Center for Infectious Disease"/>
            <person name="Wu L."/>
            <person name="Ma J."/>
        </authorList>
    </citation>
    <scope>NUCLEOTIDE SEQUENCE [LARGE SCALE GENOMIC DNA]</scope>
    <source>
        <strain evidence="11">JCM 18720</strain>
    </source>
</reference>
<dbReference type="InterPro" id="IPR010137">
    <property type="entry name" value="Lipid_A_LpxA"/>
</dbReference>
<keyword evidence="2 8" id="KW-0444">Lipid biosynthesis</keyword>
<feature type="domain" description="UDP N-acetylglucosamine O-acyltransferase C-terminal" evidence="9">
    <location>
        <begin position="174"/>
        <end position="255"/>
    </location>
</feature>
<organism evidence="10 11">
    <name type="scientific">Ferrimonas gelatinilytica</name>
    <dbReference type="NCBI Taxonomy" id="1255257"/>
    <lineage>
        <taxon>Bacteria</taxon>
        <taxon>Pseudomonadati</taxon>
        <taxon>Pseudomonadota</taxon>
        <taxon>Gammaproteobacteria</taxon>
        <taxon>Alteromonadales</taxon>
        <taxon>Ferrimonadaceae</taxon>
        <taxon>Ferrimonas</taxon>
    </lineage>
</organism>
<comment type="pathway">
    <text evidence="8">Glycolipid biosynthesis; lipid IV(A) biosynthesis; lipid IV(A) from (3R)-3-hydroxytetradecanoyl-[acyl-carrier-protein] and UDP-N-acetyl-alpha-D-glucosamine: step 1/6.</text>
</comment>
<comment type="caution">
    <text evidence="10">The sequence shown here is derived from an EMBL/GenBank/DDBJ whole genome shotgun (WGS) entry which is preliminary data.</text>
</comment>
<accession>A0ABP9S3N6</accession>
<keyword evidence="1 8" id="KW-0963">Cytoplasm</keyword>
<dbReference type="InterPro" id="IPR011004">
    <property type="entry name" value="Trimer_LpxA-like_sf"/>
</dbReference>
<evidence type="ECO:0000256" key="2">
    <source>
        <dbReference type="ARBA" id="ARBA00022516"/>
    </source>
</evidence>
<name>A0ABP9S3N6_9GAMM</name>
<evidence type="ECO:0000256" key="7">
    <source>
        <dbReference type="ARBA" id="ARBA00023315"/>
    </source>
</evidence>
<dbReference type="PIRSF" id="PIRSF000456">
    <property type="entry name" value="UDP-GlcNAc_acltr"/>
    <property type="match status" value="1"/>
</dbReference>
<keyword evidence="3 8" id="KW-0441">Lipid A biosynthesis</keyword>
<dbReference type="RefSeq" id="WP_345316454.1">
    <property type="nucleotide sequence ID" value="NZ_BAABLF010000008.1"/>
</dbReference>
<dbReference type="CDD" id="cd03351">
    <property type="entry name" value="LbH_UDP-GlcNAc_AT"/>
    <property type="match status" value="1"/>
</dbReference>
<dbReference type="InterPro" id="IPR018357">
    <property type="entry name" value="Hexapep_transf_CS"/>
</dbReference>
<evidence type="ECO:0000256" key="1">
    <source>
        <dbReference type="ARBA" id="ARBA00022490"/>
    </source>
</evidence>
<dbReference type="PANTHER" id="PTHR43480:SF1">
    <property type="entry name" value="ACYL-[ACYL-CARRIER-PROTEIN]--UDP-N-ACETYLGLUCOSAMINE O-ACYLTRANSFERASE, MITOCHONDRIAL-RELATED"/>
    <property type="match status" value="1"/>
</dbReference>